<evidence type="ECO:0000313" key="4">
    <source>
        <dbReference type="Proteomes" id="UP001154259"/>
    </source>
</evidence>
<evidence type="ECO:0000313" key="3">
    <source>
        <dbReference type="Proteomes" id="UP001154255"/>
    </source>
</evidence>
<evidence type="ECO:0000313" key="1">
    <source>
        <dbReference type="EMBL" id="CAI3944233.1"/>
    </source>
</evidence>
<dbReference type="Proteomes" id="UP001154259">
    <property type="component" value="Unassembled WGS sequence"/>
</dbReference>
<dbReference type="Proteomes" id="UP001154255">
    <property type="component" value="Unassembled WGS sequence"/>
</dbReference>
<dbReference type="EMBL" id="CAMXCS010000005">
    <property type="protein sequence ID" value="CAI3951937.1"/>
    <property type="molecule type" value="Genomic_DNA"/>
</dbReference>
<proteinExistence type="predicted"/>
<organism evidence="1 3">
    <name type="scientific">Commensalibacter communis</name>
    <dbReference type="NCBI Taxonomy" id="2972786"/>
    <lineage>
        <taxon>Bacteria</taxon>
        <taxon>Pseudomonadati</taxon>
        <taxon>Pseudomonadota</taxon>
        <taxon>Alphaproteobacteria</taxon>
        <taxon>Acetobacterales</taxon>
        <taxon>Acetobacteraceae</taxon>
    </lineage>
</organism>
<keyword evidence="4" id="KW-1185">Reference proteome</keyword>
<accession>A0A9W4TPQ5</accession>
<dbReference type="AlphaFoldDB" id="A0A9W4TPQ5"/>
<gene>
    <name evidence="2" type="ORF">R53529_LOCUS1757</name>
    <name evidence="1" type="ORF">R53530_LOCUS1421</name>
</gene>
<dbReference type="EMBL" id="CAMXCM010000003">
    <property type="protein sequence ID" value="CAI3944233.1"/>
    <property type="molecule type" value="Genomic_DNA"/>
</dbReference>
<sequence length="214" mass="25121">MAWTQGQKTKNSYLWMAEQDILAFSDLLLANMPEIIFKPYFSHKESEDDYYNNPPTSVSSLHDILTKDILKNDQYTNKFISQAFTVLPTNHSWGILLFNYNKLYPNHICPSTDFNPYIDTTAYPEEFFSVQASSLGIRWNISDQKNDPHLCALMDQQIKQIWKLLNIVTKPVKCHELITGATRSSPNYRIGKQMYELVKKHYWYIQQGQFYVIE</sequence>
<reference evidence="1" key="1">
    <citation type="submission" date="2022-10" db="EMBL/GenBank/DDBJ databases">
        <authorList>
            <person name="Botero Cardona J."/>
        </authorList>
    </citation>
    <scope>NUCLEOTIDE SEQUENCE</scope>
    <source>
        <strain evidence="1">LMG 31819</strain>
        <strain evidence="2">R-53529</strain>
    </source>
</reference>
<comment type="caution">
    <text evidence="1">The sequence shown here is derived from an EMBL/GenBank/DDBJ whole genome shotgun (WGS) entry which is preliminary data.</text>
</comment>
<dbReference type="RefSeq" id="WP_271790188.1">
    <property type="nucleotide sequence ID" value="NZ_CAMXCM010000003.1"/>
</dbReference>
<evidence type="ECO:0000313" key="2">
    <source>
        <dbReference type="EMBL" id="CAI3951937.1"/>
    </source>
</evidence>
<name>A0A9W4TPQ5_9PROT</name>
<protein>
    <submittedName>
        <fullName evidence="1">Uncharacterized protein</fullName>
    </submittedName>
</protein>